<comment type="pathway">
    <text evidence="2 10">Protein modification; protein glycosylation.</text>
</comment>
<feature type="transmembrane region" description="Helical" evidence="10">
    <location>
        <begin position="35"/>
        <end position="54"/>
    </location>
</feature>
<evidence type="ECO:0000256" key="6">
    <source>
        <dbReference type="ARBA" id="ARBA00022692"/>
    </source>
</evidence>
<evidence type="ECO:0000256" key="9">
    <source>
        <dbReference type="ARBA" id="ARBA00023136"/>
    </source>
</evidence>
<comment type="subcellular location">
    <subcellularLocation>
        <location evidence="1 10">Endoplasmic reticulum membrane</location>
        <topology evidence="1 10">Multi-pass membrane protein</topology>
    </subcellularLocation>
</comment>
<feature type="transmembrane region" description="Helical" evidence="10">
    <location>
        <begin position="101"/>
        <end position="122"/>
    </location>
</feature>
<keyword evidence="5 10" id="KW-0808">Transferase</keyword>
<keyword evidence="7 10" id="KW-0256">Endoplasmic reticulum</keyword>
<evidence type="ECO:0000313" key="11">
    <source>
        <dbReference type="Proteomes" id="UP000887540"/>
    </source>
</evidence>
<name>A0A914DQ28_9BILA</name>
<keyword evidence="4 10" id="KW-0328">Glycosyltransferase</keyword>
<evidence type="ECO:0000313" key="12">
    <source>
        <dbReference type="WBParaSite" id="ACRNAN_scaffold3178.g11153.t1"/>
    </source>
</evidence>
<keyword evidence="8 10" id="KW-1133">Transmembrane helix</keyword>
<dbReference type="PANTHER" id="PTHR12413">
    <property type="entry name" value="DOLICHYL GLYCOSYLTRANSFERASE"/>
    <property type="match status" value="1"/>
</dbReference>
<dbReference type="Pfam" id="PF03155">
    <property type="entry name" value="Alg6_Alg8"/>
    <property type="match status" value="1"/>
</dbReference>
<comment type="caution">
    <text evidence="10">Lacks conserved residue(s) required for the propagation of feature annotation.</text>
</comment>
<proteinExistence type="inferred from homology"/>
<reference evidence="12" key="1">
    <citation type="submission" date="2022-11" db="UniProtKB">
        <authorList>
            <consortium name="WormBaseParasite"/>
        </authorList>
    </citation>
    <scope>IDENTIFICATION</scope>
</reference>
<dbReference type="Proteomes" id="UP000887540">
    <property type="component" value="Unplaced"/>
</dbReference>
<dbReference type="GO" id="GO:0042281">
    <property type="term" value="F:dolichyl pyrophosphate Man9GlcNAc2 alpha-1,3-glucosyltransferase activity"/>
    <property type="evidence" value="ECO:0007669"/>
    <property type="project" value="TreeGrafter"/>
</dbReference>
<keyword evidence="11" id="KW-1185">Reference proteome</keyword>
<dbReference type="InterPro" id="IPR004856">
    <property type="entry name" value="Glyco_trans_ALG6/ALG8"/>
</dbReference>
<evidence type="ECO:0000256" key="1">
    <source>
        <dbReference type="ARBA" id="ARBA00004477"/>
    </source>
</evidence>
<dbReference type="EC" id="2.4.1.-" evidence="10"/>
<feature type="transmembrane region" description="Helical" evidence="10">
    <location>
        <begin position="160"/>
        <end position="183"/>
    </location>
</feature>
<evidence type="ECO:0000256" key="2">
    <source>
        <dbReference type="ARBA" id="ARBA00004922"/>
    </source>
</evidence>
<keyword evidence="6 10" id="KW-0812">Transmembrane</keyword>
<dbReference type="GO" id="GO:0005789">
    <property type="term" value="C:endoplasmic reticulum membrane"/>
    <property type="evidence" value="ECO:0007669"/>
    <property type="project" value="UniProtKB-SubCell"/>
</dbReference>
<feature type="transmembrane region" description="Helical" evidence="10">
    <location>
        <begin position="214"/>
        <end position="233"/>
    </location>
</feature>
<evidence type="ECO:0000256" key="7">
    <source>
        <dbReference type="ARBA" id="ARBA00022824"/>
    </source>
</evidence>
<dbReference type="PANTHER" id="PTHR12413:SF1">
    <property type="entry name" value="DOLICHYL PYROPHOSPHATE MAN9GLCNAC2 ALPHA-1,3-GLUCOSYLTRANSFERASE"/>
    <property type="match status" value="1"/>
</dbReference>
<evidence type="ECO:0000256" key="8">
    <source>
        <dbReference type="ARBA" id="ARBA00022989"/>
    </source>
</evidence>
<evidence type="ECO:0000256" key="5">
    <source>
        <dbReference type="ARBA" id="ARBA00022679"/>
    </source>
</evidence>
<sequence>MELYHALPIFVFLLSRSIVHIKGQFFVNVLQSLKNVLQLGIVVIGIFFIVWLPFLTDLDVAKQVLIRIFPLDRGIFEDKVANFWCSISVLIKIKEIYDKNFLAKLSALLVLTTNLPSLYVLFRRSSEKNLRICLVISSLAFYLFSFQVHEKSILLCTIPALFILNEFPNAILSFLSTSIFSMYHLCIKDGMPEILPLFILYTLFLWSLDSNKLWKFYHMANLVISLLICGLFFS</sequence>
<feature type="transmembrane region" description="Helical" evidence="10">
    <location>
        <begin position="129"/>
        <end position="148"/>
    </location>
</feature>
<dbReference type="AlphaFoldDB" id="A0A914DQ28"/>
<organism evidence="11 12">
    <name type="scientific">Acrobeloides nanus</name>
    <dbReference type="NCBI Taxonomy" id="290746"/>
    <lineage>
        <taxon>Eukaryota</taxon>
        <taxon>Metazoa</taxon>
        <taxon>Ecdysozoa</taxon>
        <taxon>Nematoda</taxon>
        <taxon>Chromadorea</taxon>
        <taxon>Rhabditida</taxon>
        <taxon>Tylenchina</taxon>
        <taxon>Cephalobomorpha</taxon>
        <taxon>Cephaloboidea</taxon>
        <taxon>Cephalobidae</taxon>
        <taxon>Acrobeloides</taxon>
    </lineage>
</organism>
<evidence type="ECO:0000256" key="4">
    <source>
        <dbReference type="ARBA" id="ARBA00022676"/>
    </source>
</evidence>
<comment type="similarity">
    <text evidence="3 10">Belongs to the ALG6/ALG8 glucosyltransferase family.</text>
</comment>
<evidence type="ECO:0000256" key="10">
    <source>
        <dbReference type="RuleBase" id="RU363110"/>
    </source>
</evidence>
<keyword evidence="9 10" id="KW-0472">Membrane</keyword>
<evidence type="ECO:0000256" key="3">
    <source>
        <dbReference type="ARBA" id="ARBA00008715"/>
    </source>
</evidence>
<feature type="transmembrane region" description="Helical" evidence="10">
    <location>
        <begin position="190"/>
        <end position="208"/>
    </location>
</feature>
<dbReference type="WBParaSite" id="ACRNAN_scaffold3178.g11153.t1">
    <property type="protein sequence ID" value="ACRNAN_scaffold3178.g11153.t1"/>
    <property type="gene ID" value="ACRNAN_scaffold3178.g11153"/>
</dbReference>
<accession>A0A914DQ28</accession>
<protein>
    <recommendedName>
        <fullName evidence="10">Alpha-1,3-glucosyltransferase</fullName>
        <ecNumber evidence="10">2.4.1.-</ecNumber>
    </recommendedName>
</protein>